<evidence type="ECO:0000313" key="5">
    <source>
        <dbReference type="EMBL" id="KAF5367035.1"/>
    </source>
</evidence>
<dbReference type="PRINTS" id="PR00452">
    <property type="entry name" value="SH3DOMAIN"/>
</dbReference>
<feature type="compositionally biased region" description="Pro residues" evidence="3">
    <location>
        <begin position="174"/>
        <end position="210"/>
    </location>
</feature>
<dbReference type="OrthoDB" id="5983572at2759"/>
<dbReference type="SMART" id="SM00326">
    <property type="entry name" value="SH3"/>
    <property type="match status" value="1"/>
</dbReference>
<dbReference type="PROSITE" id="PS50002">
    <property type="entry name" value="SH3"/>
    <property type="match status" value="1"/>
</dbReference>
<evidence type="ECO:0000259" key="4">
    <source>
        <dbReference type="PROSITE" id="PS50002"/>
    </source>
</evidence>
<dbReference type="Gene3D" id="2.30.30.40">
    <property type="entry name" value="SH3 Domains"/>
    <property type="match status" value="1"/>
</dbReference>
<feature type="compositionally biased region" description="Pro residues" evidence="3">
    <location>
        <begin position="217"/>
        <end position="233"/>
    </location>
</feature>
<feature type="region of interest" description="Disordered" evidence="3">
    <location>
        <begin position="140"/>
        <end position="253"/>
    </location>
</feature>
<dbReference type="Pfam" id="PF00018">
    <property type="entry name" value="SH3_1"/>
    <property type="match status" value="1"/>
</dbReference>
<dbReference type="PANTHER" id="PTHR45929">
    <property type="entry name" value="JAK PATHWAY SIGNAL TRANSDUCTION ADAPTOR MOLECULE"/>
    <property type="match status" value="1"/>
</dbReference>
<dbReference type="PANTHER" id="PTHR45929:SF7">
    <property type="entry name" value="LAS SEVENTEEN-BINDING PROTEIN 1"/>
    <property type="match status" value="1"/>
</dbReference>
<dbReference type="InterPro" id="IPR036028">
    <property type="entry name" value="SH3-like_dom_sf"/>
</dbReference>
<evidence type="ECO:0000313" key="6">
    <source>
        <dbReference type="Proteomes" id="UP000559256"/>
    </source>
</evidence>
<evidence type="ECO:0000256" key="2">
    <source>
        <dbReference type="PROSITE-ProRule" id="PRU00192"/>
    </source>
</evidence>
<dbReference type="PRINTS" id="PR01217">
    <property type="entry name" value="PRICHEXTENSN"/>
</dbReference>
<evidence type="ECO:0000256" key="3">
    <source>
        <dbReference type="SAM" id="MobiDB-lite"/>
    </source>
</evidence>
<feature type="domain" description="SH3" evidence="4">
    <location>
        <begin position="79"/>
        <end position="140"/>
    </location>
</feature>
<reference evidence="5 6" key="1">
    <citation type="journal article" date="2020" name="ISME J.">
        <title>Uncovering the hidden diversity of litter-decomposition mechanisms in mushroom-forming fungi.</title>
        <authorList>
            <person name="Floudas D."/>
            <person name="Bentzer J."/>
            <person name="Ahren D."/>
            <person name="Johansson T."/>
            <person name="Persson P."/>
            <person name="Tunlid A."/>
        </authorList>
    </citation>
    <scope>NUCLEOTIDE SEQUENCE [LARGE SCALE GENOMIC DNA]</scope>
    <source>
        <strain evidence="5 6">CBS 291.85</strain>
    </source>
</reference>
<dbReference type="FunFam" id="2.30.30.40:FF:000072">
    <property type="entry name" value="Unconventional Myosin IB"/>
    <property type="match status" value="1"/>
</dbReference>
<feature type="compositionally biased region" description="Low complexity" evidence="3">
    <location>
        <begin position="160"/>
        <end position="173"/>
    </location>
</feature>
<dbReference type="InterPro" id="IPR001452">
    <property type="entry name" value="SH3_domain"/>
</dbReference>
<dbReference type="Proteomes" id="UP000559256">
    <property type="component" value="Unassembled WGS sequence"/>
</dbReference>
<keyword evidence="1 2" id="KW-0728">SH3 domain</keyword>
<name>A0A8H5GLV3_9AGAR</name>
<keyword evidence="6" id="KW-1185">Reference proteome</keyword>
<dbReference type="EMBL" id="JAACJM010000020">
    <property type="protein sequence ID" value="KAF5367035.1"/>
    <property type="molecule type" value="Genomic_DNA"/>
</dbReference>
<dbReference type="AlphaFoldDB" id="A0A8H5GLV3"/>
<accession>A0A8H5GLV3</accession>
<dbReference type="InterPro" id="IPR050670">
    <property type="entry name" value="STAM"/>
</dbReference>
<proteinExistence type="predicted"/>
<sequence length="274" mass="28755">MLSSFAEHIIAQTKANVELLIAHDHITPETGREILNRLPPAGHNPNLDPVKALTAQTQNLAVTAPEPTRAYSDPSSPAGNIVRAKALWDYNADGHDPNDLSFHAGDIIQIVHETNPDWWTGRYNGREGLFPSNYVEKVPPSVLPPKPPSRTPSGPPPNAPVNNGPTYPNYAPSYQPPAGPPAPMGYHSPPPGPPSYVSPPPPGGYGPPPNQVYNPYMNPPGAPPPQQAPPPTEEPSKKPSRFGGLGNTMAQSAAGGVGFGAGSAVGSGIINSIF</sequence>
<dbReference type="SUPFAM" id="SSF50044">
    <property type="entry name" value="SH3-domain"/>
    <property type="match status" value="1"/>
</dbReference>
<gene>
    <name evidence="5" type="ORF">D9758_004018</name>
</gene>
<organism evidence="5 6">
    <name type="scientific">Tetrapyrgos nigripes</name>
    <dbReference type="NCBI Taxonomy" id="182062"/>
    <lineage>
        <taxon>Eukaryota</taxon>
        <taxon>Fungi</taxon>
        <taxon>Dikarya</taxon>
        <taxon>Basidiomycota</taxon>
        <taxon>Agaricomycotina</taxon>
        <taxon>Agaricomycetes</taxon>
        <taxon>Agaricomycetidae</taxon>
        <taxon>Agaricales</taxon>
        <taxon>Marasmiineae</taxon>
        <taxon>Marasmiaceae</taxon>
        <taxon>Tetrapyrgos</taxon>
    </lineage>
</organism>
<protein>
    <recommendedName>
        <fullName evidence="4">SH3 domain-containing protein</fullName>
    </recommendedName>
</protein>
<evidence type="ECO:0000256" key="1">
    <source>
        <dbReference type="ARBA" id="ARBA00022443"/>
    </source>
</evidence>
<comment type="caution">
    <text evidence="5">The sequence shown here is derived from an EMBL/GenBank/DDBJ whole genome shotgun (WGS) entry which is preliminary data.</text>
</comment>
<feature type="compositionally biased region" description="Pro residues" evidence="3">
    <location>
        <begin position="141"/>
        <end position="159"/>
    </location>
</feature>